<dbReference type="InterPro" id="IPR050491">
    <property type="entry name" value="AmpC-like"/>
</dbReference>
<evidence type="ECO:0000256" key="1">
    <source>
        <dbReference type="SAM" id="SignalP"/>
    </source>
</evidence>
<keyword evidence="4" id="KW-1185">Reference proteome</keyword>
<comment type="caution">
    <text evidence="3">The sequence shown here is derived from an EMBL/GenBank/DDBJ whole genome shotgun (WGS) entry which is preliminary data.</text>
</comment>
<dbReference type="GO" id="GO:0016787">
    <property type="term" value="F:hydrolase activity"/>
    <property type="evidence" value="ECO:0007669"/>
    <property type="project" value="UniProtKB-KW"/>
</dbReference>
<keyword evidence="3" id="KW-0378">Hydrolase</keyword>
<dbReference type="Pfam" id="PF00144">
    <property type="entry name" value="Beta-lactamase"/>
    <property type="match status" value="1"/>
</dbReference>
<name>A0ABV5T5I7_9ACTN</name>
<dbReference type="PANTHER" id="PTHR46825:SF7">
    <property type="entry name" value="D-ALANYL-D-ALANINE CARBOXYPEPTIDASE"/>
    <property type="match status" value="1"/>
</dbReference>
<reference evidence="3 4" key="1">
    <citation type="submission" date="2024-09" db="EMBL/GenBank/DDBJ databases">
        <authorList>
            <person name="Sun Q."/>
            <person name="Mori K."/>
        </authorList>
    </citation>
    <scope>NUCLEOTIDE SEQUENCE [LARGE SCALE GENOMIC DNA]</scope>
    <source>
        <strain evidence="3 4">JCM 3028</strain>
    </source>
</reference>
<protein>
    <submittedName>
        <fullName evidence="3">Serine hydrolase domain-containing protein</fullName>
        <ecNumber evidence="3">3.-.-.-</ecNumber>
    </submittedName>
</protein>
<keyword evidence="1" id="KW-0732">Signal</keyword>
<sequence length="432" mass="46267">MTLARPPHRGRTIAGLGLSAILVTGTVAPPASAEPVPASASAGQETGLDREALRRSLDSVHEAGMYGAYSAVRDGGAKWLGAAGVADVRTRRPVHPRMVHRVGSITKTFTAVAILQQVGRGRVELDAPVARYLPGLLPDDLGRRTTVRMLLNHTSGIGDYVAGAFPSLVQASPQSLDEHRFRRISPPELVRFALEAPRTGEPGQVWSYSNANYVIAGLLLEKVTGTGAEAYITRHVIHAAGLRDTSFPRTPVIPGPHSKAYEALYGYIDPPRDYSVYDMSWASTAGAVVSTMEDLNRFYRELLGGGLLAPAQLAQMRTTVPVTDAEGNVVMNYGLGIYAQDLPCGRFWGHDGAVFGMGTVSLSSQDGGRQLSLGFNLMKYQRLDANGYPQPHAIDYAMGSHFMQALCGPSAATAKGSRPPVLLPTQQVLVKR</sequence>
<gene>
    <name evidence="3" type="ORF">ACFFRH_02510</name>
</gene>
<dbReference type="SUPFAM" id="SSF56601">
    <property type="entry name" value="beta-lactamase/transpeptidase-like"/>
    <property type="match status" value="1"/>
</dbReference>
<dbReference type="InterPro" id="IPR001466">
    <property type="entry name" value="Beta-lactam-related"/>
</dbReference>
<feature type="domain" description="Beta-lactamase-related" evidence="2">
    <location>
        <begin position="61"/>
        <end position="356"/>
    </location>
</feature>
<dbReference type="RefSeq" id="WP_386153781.1">
    <property type="nucleotide sequence ID" value="NZ_JBHMBS010000001.1"/>
</dbReference>
<evidence type="ECO:0000313" key="4">
    <source>
        <dbReference type="Proteomes" id="UP001589610"/>
    </source>
</evidence>
<dbReference type="PANTHER" id="PTHR46825">
    <property type="entry name" value="D-ALANYL-D-ALANINE-CARBOXYPEPTIDASE/ENDOPEPTIDASE AMPH"/>
    <property type="match status" value="1"/>
</dbReference>
<dbReference type="Proteomes" id="UP001589610">
    <property type="component" value="Unassembled WGS sequence"/>
</dbReference>
<feature type="signal peptide" evidence="1">
    <location>
        <begin position="1"/>
        <end position="33"/>
    </location>
</feature>
<dbReference type="InterPro" id="IPR012338">
    <property type="entry name" value="Beta-lactam/transpept-like"/>
</dbReference>
<dbReference type="EMBL" id="JBHMBS010000001">
    <property type="protein sequence ID" value="MFB9674349.1"/>
    <property type="molecule type" value="Genomic_DNA"/>
</dbReference>
<accession>A0ABV5T5I7</accession>
<feature type="chain" id="PRO_5046594272" evidence="1">
    <location>
        <begin position="34"/>
        <end position="432"/>
    </location>
</feature>
<evidence type="ECO:0000259" key="2">
    <source>
        <dbReference type="Pfam" id="PF00144"/>
    </source>
</evidence>
<dbReference type="EC" id="3.-.-.-" evidence="3"/>
<proteinExistence type="predicted"/>
<evidence type="ECO:0000313" key="3">
    <source>
        <dbReference type="EMBL" id="MFB9674349.1"/>
    </source>
</evidence>
<dbReference type="Gene3D" id="3.40.710.10">
    <property type="entry name" value="DD-peptidase/beta-lactamase superfamily"/>
    <property type="match status" value="1"/>
</dbReference>
<organism evidence="3 4">
    <name type="scientific">Streptosporangium vulgare</name>
    <dbReference type="NCBI Taxonomy" id="46190"/>
    <lineage>
        <taxon>Bacteria</taxon>
        <taxon>Bacillati</taxon>
        <taxon>Actinomycetota</taxon>
        <taxon>Actinomycetes</taxon>
        <taxon>Streptosporangiales</taxon>
        <taxon>Streptosporangiaceae</taxon>
        <taxon>Streptosporangium</taxon>
    </lineage>
</organism>